<organism evidence="4 5">
    <name type="scientific">Martelella alba</name>
    <dbReference type="NCBI Taxonomy" id="2590451"/>
    <lineage>
        <taxon>Bacteria</taxon>
        <taxon>Pseudomonadati</taxon>
        <taxon>Pseudomonadota</taxon>
        <taxon>Alphaproteobacteria</taxon>
        <taxon>Hyphomicrobiales</taxon>
        <taxon>Aurantimonadaceae</taxon>
        <taxon>Martelella</taxon>
    </lineage>
</organism>
<accession>A0ABY2SSQ2</accession>
<dbReference type="Proteomes" id="UP000305202">
    <property type="component" value="Unassembled WGS sequence"/>
</dbReference>
<comment type="pathway">
    <text evidence="1">Cofactor biosynthesis; adenosylcobalamin biosynthesis.</text>
</comment>
<keyword evidence="3 4" id="KW-0560">Oxidoreductase</keyword>
<evidence type="ECO:0000313" key="5">
    <source>
        <dbReference type="Proteomes" id="UP000305202"/>
    </source>
</evidence>
<dbReference type="NCBIfam" id="TIGR00715">
    <property type="entry name" value="precor6x_red"/>
    <property type="match status" value="1"/>
</dbReference>
<dbReference type="EMBL" id="SZPQ01000002">
    <property type="protein sequence ID" value="TKI08033.1"/>
    <property type="molecule type" value="Genomic_DNA"/>
</dbReference>
<protein>
    <submittedName>
        <fullName evidence="4">Precorrin-6A reductase</fullName>
        <ecNumber evidence="4">1.3.1.54</ecNumber>
    </submittedName>
</protein>
<name>A0ABY2SSQ2_9HYPH</name>
<gene>
    <name evidence="4" type="primary">cobK</name>
    <name evidence="4" type="ORF">FCN80_02440</name>
</gene>
<evidence type="ECO:0000256" key="1">
    <source>
        <dbReference type="ARBA" id="ARBA00004953"/>
    </source>
</evidence>
<sequence>MKAVHILGGTSDALALCRILTRRGVPYSLSVATATGEALAAGVGGARQVGRLDQAGMADWLENAGWVIDASHPYAQQASRTLADACRALGLALTRYERPSEIDAVRHPDLLMADDIAGACRLAGRFGPRVLLTTGSKQLADYLTLLPGKTPIVRVLPIPDVISQCASLGLGVNQIIAMTGPFSRELNLALYRQYRPDVMITKESGREGGYVDKVLPCLDEGIPCVVIRRPTMRWRDVISTTDEFERHLDQWLKGADNSVED</sequence>
<evidence type="ECO:0000256" key="3">
    <source>
        <dbReference type="ARBA" id="ARBA00023002"/>
    </source>
</evidence>
<evidence type="ECO:0000256" key="2">
    <source>
        <dbReference type="ARBA" id="ARBA00022573"/>
    </source>
</evidence>
<proteinExistence type="predicted"/>
<evidence type="ECO:0000313" key="4">
    <source>
        <dbReference type="EMBL" id="TKI08033.1"/>
    </source>
</evidence>
<dbReference type="RefSeq" id="WP_136988305.1">
    <property type="nucleotide sequence ID" value="NZ_SZPQ01000002.1"/>
</dbReference>
<keyword evidence="2" id="KW-0169">Cobalamin biosynthesis</keyword>
<dbReference type="EC" id="1.3.1.54" evidence="4"/>
<keyword evidence="5" id="KW-1185">Reference proteome</keyword>
<dbReference type="PANTHER" id="PTHR36925:SF1">
    <property type="entry name" value="COBALT-PRECORRIN-6A REDUCTASE"/>
    <property type="match status" value="1"/>
</dbReference>
<dbReference type="PROSITE" id="PS51014">
    <property type="entry name" value="COBK_CBIJ"/>
    <property type="match status" value="1"/>
</dbReference>
<comment type="caution">
    <text evidence="4">The sequence shown here is derived from an EMBL/GenBank/DDBJ whole genome shotgun (WGS) entry which is preliminary data.</text>
</comment>
<reference evidence="4 5" key="1">
    <citation type="submission" date="2019-04" db="EMBL/GenBank/DDBJ databases">
        <authorList>
            <person name="Li M."/>
            <person name="Gao C."/>
        </authorList>
    </citation>
    <scope>NUCLEOTIDE SEQUENCE [LARGE SCALE GENOMIC DNA]</scope>
    <source>
        <strain evidence="4 5">BGMRC 2031</strain>
    </source>
</reference>
<dbReference type="Pfam" id="PF02571">
    <property type="entry name" value="CbiJ"/>
    <property type="match status" value="1"/>
</dbReference>
<dbReference type="GO" id="GO:0016994">
    <property type="term" value="F:precorrin-6A reductase activity"/>
    <property type="evidence" value="ECO:0007669"/>
    <property type="project" value="UniProtKB-EC"/>
</dbReference>
<dbReference type="PANTHER" id="PTHR36925">
    <property type="entry name" value="COBALT-PRECORRIN-6A REDUCTASE"/>
    <property type="match status" value="1"/>
</dbReference>
<dbReference type="InterPro" id="IPR003723">
    <property type="entry name" value="Precorrin-6x_reduct"/>
</dbReference>